<dbReference type="AlphaFoldDB" id="A0A166AMF8"/>
<gene>
    <name evidence="2" type="ORF">FIBSPDRAFT_937357</name>
</gene>
<protein>
    <submittedName>
        <fullName evidence="2">Uncharacterized protein</fullName>
    </submittedName>
</protein>
<keyword evidence="1" id="KW-0732">Signal</keyword>
<accession>A0A166AMF8</accession>
<dbReference type="EMBL" id="KV417658">
    <property type="protein sequence ID" value="KZP11763.1"/>
    <property type="molecule type" value="Genomic_DNA"/>
</dbReference>
<name>A0A166AMF8_9AGAM</name>
<keyword evidence="3" id="KW-1185">Reference proteome</keyword>
<feature type="signal peptide" evidence="1">
    <location>
        <begin position="1"/>
        <end position="27"/>
    </location>
</feature>
<reference evidence="2 3" key="1">
    <citation type="journal article" date="2016" name="Mol. Biol. Evol.">
        <title>Comparative Genomics of Early-Diverging Mushroom-Forming Fungi Provides Insights into the Origins of Lignocellulose Decay Capabilities.</title>
        <authorList>
            <person name="Nagy L.G."/>
            <person name="Riley R."/>
            <person name="Tritt A."/>
            <person name="Adam C."/>
            <person name="Daum C."/>
            <person name="Floudas D."/>
            <person name="Sun H."/>
            <person name="Yadav J.S."/>
            <person name="Pangilinan J."/>
            <person name="Larsson K.H."/>
            <person name="Matsuura K."/>
            <person name="Barry K."/>
            <person name="Labutti K."/>
            <person name="Kuo R."/>
            <person name="Ohm R.A."/>
            <person name="Bhattacharya S.S."/>
            <person name="Shirouzu T."/>
            <person name="Yoshinaga Y."/>
            <person name="Martin F.M."/>
            <person name="Grigoriev I.V."/>
            <person name="Hibbett D.S."/>
        </authorList>
    </citation>
    <scope>NUCLEOTIDE SEQUENCE [LARGE SCALE GENOMIC DNA]</scope>
    <source>
        <strain evidence="2 3">CBS 109695</strain>
    </source>
</reference>
<proteinExistence type="predicted"/>
<evidence type="ECO:0000256" key="1">
    <source>
        <dbReference type="SAM" id="SignalP"/>
    </source>
</evidence>
<evidence type="ECO:0000313" key="3">
    <source>
        <dbReference type="Proteomes" id="UP000076532"/>
    </source>
</evidence>
<feature type="chain" id="PRO_5007870755" evidence="1">
    <location>
        <begin position="28"/>
        <end position="118"/>
    </location>
</feature>
<evidence type="ECO:0000313" key="2">
    <source>
        <dbReference type="EMBL" id="KZP11763.1"/>
    </source>
</evidence>
<sequence length="118" mass="12977">MQFFTLTATVPPRLALILALLSYSASAAPHPHTKRCNTELYRGGCYAATDCCAFSYCQAMIQDDGTAFGSCFPGFSETPYMKIVTPSTAASEPATPTGWHAEGPGERRLKWVVWWDFE</sequence>
<organism evidence="2 3">
    <name type="scientific">Athelia psychrophila</name>
    <dbReference type="NCBI Taxonomy" id="1759441"/>
    <lineage>
        <taxon>Eukaryota</taxon>
        <taxon>Fungi</taxon>
        <taxon>Dikarya</taxon>
        <taxon>Basidiomycota</taxon>
        <taxon>Agaricomycotina</taxon>
        <taxon>Agaricomycetes</taxon>
        <taxon>Agaricomycetidae</taxon>
        <taxon>Atheliales</taxon>
        <taxon>Atheliaceae</taxon>
        <taxon>Athelia</taxon>
    </lineage>
</organism>
<dbReference type="Proteomes" id="UP000076532">
    <property type="component" value="Unassembled WGS sequence"/>
</dbReference>